<proteinExistence type="predicted"/>
<feature type="region of interest" description="Disordered" evidence="1">
    <location>
        <begin position="1"/>
        <end position="26"/>
    </location>
</feature>
<name>A0ABY1QFE4_9BACT</name>
<sequence length="48" mass="5196">MKQLDSAFDSEPYQTHEAWAPINTPDASLPCGGVAAFSIENIEEAETL</sequence>
<keyword evidence="3" id="KW-1185">Reference proteome</keyword>
<evidence type="ECO:0000313" key="3">
    <source>
        <dbReference type="Proteomes" id="UP001158067"/>
    </source>
</evidence>
<evidence type="ECO:0000256" key="1">
    <source>
        <dbReference type="SAM" id="MobiDB-lite"/>
    </source>
</evidence>
<accession>A0ABY1QFE4</accession>
<dbReference type="EMBL" id="FXUG01000010">
    <property type="protein sequence ID" value="SMP66971.1"/>
    <property type="molecule type" value="Genomic_DNA"/>
</dbReference>
<dbReference type="Proteomes" id="UP001158067">
    <property type="component" value="Unassembled WGS sequence"/>
</dbReference>
<comment type="caution">
    <text evidence="2">The sequence shown here is derived from an EMBL/GenBank/DDBJ whole genome shotgun (WGS) entry which is preliminary data.</text>
</comment>
<evidence type="ECO:0000313" key="2">
    <source>
        <dbReference type="EMBL" id="SMP66971.1"/>
    </source>
</evidence>
<protein>
    <submittedName>
        <fullName evidence="2">Uncharacterized protein</fullName>
    </submittedName>
</protein>
<organism evidence="2 3">
    <name type="scientific">Neorhodopirellula lusitana</name>
    <dbReference type="NCBI Taxonomy" id="445327"/>
    <lineage>
        <taxon>Bacteria</taxon>
        <taxon>Pseudomonadati</taxon>
        <taxon>Planctomycetota</taxon>
        <taxon>Planctomycetia</taxon>
        <taxon>Pirellulales</taxon>
        <taxon>Pirellulaceae</taxon>
        <taxon>Neorhodopirellula</taxon>
    </lineage>
</organism>
<gene>
    <name evidence="2" type="ORF">SAMN06265222_11071</name>
</gene>
<reference evidence="2 3" key="1">
    <citation type="submission" date="2017-05" db="EMBL/GenBank/DDBJ databases">
        <authorList>
            <person name="Varghese N."/>
            <person name="Submissions S."/>
        </authorList>
    </citation>
    <scope>NUCLEOTIDE SEQUENCE [LARGE SCALE GENOMIC DNA]</scope>
    <source>
        <strain evidence="2 3">DSM 25457</strain>
    </source>
</reference>